<dbReference type="Proteomes" id="UP001279734">
    <property type="component" value="Unassembled WGS sequence"/>
</dbReference>
<name>A0AAD3XQM6_NEPGR</name>
<comment type="caution">
    <text evidence="1">The sequence shown here is derived from an EMBL/GenBank/DDBJ whole genome shotgun (WGS) entry which is preliminary data.</text>
</comment>
<protein>
    <submittedName>
        <fullName evidence="1">Uncharacterized protein</fullName>
    </submittedName>
</protein>
<sequence>MNGLPFRMRKLVPVLLGAWSQFYAILPSKDVMLACIDSEYRQLHRFWSVTSVISVQTWKLVASAADDQNQYSVLPLAISSSDKWGRWLDMVAAGTASR</sequence>
<proteinExistence type="predicted"/>
<keyword evidence="2" id="KW-1185">Reference proteome</keyword>
<reference evidence="1" key="1">
    <citation type="submission" date="2023-05" db="EMBL/GenBank/DDBJ databases">
        <title>Nepenthes gracilis genome sequencing.</title>
        <authorList>
            <person name="Fukushima K."/>
        </authorList>
    </citation>
    <scope>NUCLEOTIDE SEQUENCE</scope>
    <source>
        <strain evidence="1">SING2019-196</strain>
    </source>
</reference>
<accession>A0AAD3XQM6</accession>
<dbReference type="AlphaFoldDB" id="A0AAD3XQM6"/>
<organism evidence="1 2">
    <name type="scientific">Nepenthes gracilis</name>
    <name type="common">Slender pitcher plant</name>
    <dbReference type="NCBI Taxonomy" id="150966"/>
    <lineage>
        <taxon>Eukaryota</taxon>
        <taxon>Viridiplantae</taxon>
        <taxon>Streptophyta</taxon>
        <taxon>Embryophyta</taxon>
        <taxon>Tracheophyta</taxon>
        <taxon>Spermatophyta</taxon>
        <taxon>Magnoliopsida</taxon>
        <taxon>eudicotyledons</taxon>
        <taxon>Gunneridae</taxon>
        <taxon>Pentapetalae</taxon>
        <taxon>Caryophyllales</taxon>
        <taxon>Nepenthaceae</taxon>
        <taxon>Nepenthes</taxon>
    </lineage>
</organism>
<evidence type="ECO:0000313" key="1">
    <source>
        <dbReference type="EMBL" id="GMH13513.1"/>
    </source>
</evidence>
<dbReference type="EMBL" id="BSYO01000013">
    <property type="protein sequence ID" value="GMH13513.1"/>
    <property type="molecule type" value="Genomic_DNA"/>
</dbReference>
<gene>
    <name evidence="1" type="ORF">Nepgr_015354</name>
</gene>
<evidence type="ECO:0000313" key="2">
    <source>
        <dbReference type="Proteomes" id="UP001279734"/>
    </source>
</evidence>